<dbReference type="RefSeq" id="WP_203388839.1">
    <property type="nucleotide sequence ID" value="NZ_CP064781.1"/>
</dbReference>
<evidence type="ECO:0000313" key="2">
    <source>
        <dbReference type="Proteomes" id="UP000663444"/>
    </source>
</evidence>
<name>A0A974SS15_9RHOO</name>
<accession>A0A974SS15</accession>
<dbReference type="AlphaFoldDB" id="A0A974SS15"/>
<gene>
    <name evidence="1" type="ORF">IWH25_08300</name>
</gene>
<dbReference type="EMBL" id="CP064781">
    <property type="protein sequence ID" value="QRJ65312.1"/>
    <property type="molecule type" value="Genomic_DNA"/>
</dbReference>
<evidence type="ECO:0000313" key="1">
    <source>
        <dbReference type="EMBL" id="QRJ65312.1"/>
    </source>
</evidence>
<reference evidence="1" key="1">
    <citation type="submission" date="2020-11" db="EMBL/GenBank/DDBJ databases">
        <title>Azospira restricta DSM 18626 genome sequence.</title>
        <authorList>
            <person name="Moe W.M."/>
        </authorList>
    </citation>
    <scope>NUCLEOTIDE SEQUENCE</scope>
    <source>
        <strain evidence="1">DSM 18626</strain>
    </source>
</reference>
<organism evidence="1 2">
    <name type="scientific">Azospira restricta</name>
    <dbReference type="NCBI Taxonomy" id="404405"/>
    <lineage>
        <taxon>Bacteria</taxon>
        <taxon>Pseudomonadati</taxon>
        <taxon>Pseudomonadota</taxon>
        <taxon>Betaproteobacteria</taxon>
        <taxon>Rhodocyclales</taxon>
        <taxon>Rhodocyclaceae</taxon>
        <taxon>Azospira</taxon>
    </lineage>
</organism>
<dbReference type="Proteomes" id="UP000663444">
    <property type="component" value="Chromosome"/>
</dbReference>
<protein>
    <submittedName>
        <fullName evidence="1">Uncharacterized protein</fullName>
    </submittedName>
</protein>
<sequence length="163" mass="17162">MNDTAPSARPARSKLLVDLLVLAALAGLGFAGYRLAPLLTPKSDVALPLSDCDLGKTPCAIELPGGGRVEVAIDPRPIPALKPLKLLAVSSGSEVRKVEIDFAGVDMKMGFNRPQLQPMGDGRFVGQANLPVCITGRMQWEATVIVETAGALVAAPFRFEIEG</sequence>
<proteinExistence type="predicted"/>
<keyword evidence="2" id="KW-1185">Reference proteome</keyword>
<dbReference type="KEGG" id="ares:IWH25_08300"/>